<sequence length="153" mass="17236">MNRDTWLTQQVRLLEAAFHRVQAEQMAEIALANPALTVEAVGFHRYQGRPFGALLSPWFLNLILMPGEGEDWEQLPERSEQHWALPAGVYLFHVCRAAGIGTFQACSIMSPVERVEDQDSFRMVAEAALRAVCRPSGHSRRAVLTGRFDDEGR</sequence>
<dbReference type="KEGG" id="aeh:Mlg_2021"/>
<evidence type="ECO:0000313" key="2">
    <source>
        <dbReference type="EMBL" id="ABI57363.1"/>
    </source>
</evidence>
<dbReference type="Pfam" id="PF11939">
    <property type="entry name" value="NiFe-hyd_HybE"/>
    <property type="match status" value="1"/>
</dbReference>
<proteinExistence type="inferred from homology"/>
<dbReference type="eggNOG" id="COG1773">
    <property type="taxonomic scope" value="Bacteria"/>
</dbReference>
<comment type="similarity">
    <text evidence="1">Belongs to the HupJ family.</text>
</comment>
<dbReference type="InterPro" id="IPR038530">
    <property type="entry name" value="NiFe-hyd_HybE_sf"/>
</dbReference>
<gene>
    <name evidence="2" type="ordered locus">Mlg_2021</name>
</gene>
<dbReference type="AlphaFoldDB" id="Q0A724"/>
<organism evidence="2 3">
    <name type="scientific">Alkalilimnicola ehrlichii (strain ATCC BAA-1101 / DSM 17681 / MLHE-1)</name>
    <dbReference type="NCBI Taxonomy" id="187272"/>
    <lineage>
        <taxon>Bacteria</taxon>
        <taxon>Pseudomonadati</taxon>
        <taxon>Pseudomonadota</taxon>
        <taxon>Gammaproteobacteria</taxon>
        <taxon>Chromatiales</taxon>
        <taxon>Ectothiorhodospiraceae</taxon>
        <taxon>Alkalilimnicola</taxon>
    </lineage>
</organism>
<evidence type="ECO:0000256" key="1">
    <source>
        <dbReference type="ARBA" id="ARBA00006532"/>
    </source>
</evidence>
<dbReference type="RefSeq" id="WP_011629757.1">
    <property type="nucleotide sequence ID" value="NC_008340.1"/>
</dbReference>
<protein>
    <submittedName>
        <fullName evidence="2">HupJ, contains rubredoxin domain protein</fullName>
    </submittedName>
</protein>
<dbReference type="EMBL" id="CP000453">
    <property type="protein sequence ID" value="ABI57363.1"/>
    <property type="molecule type" value="Genomic_DNA"/>
</dbReference>
<keyword evidence="3" id="KW-1185">Reference proteome</keyword>
<name>Q0A724_ALKEH</name>
<dbReference type="Proteomes" id="UP000001962">
    <property type="component" value="Chromosome"/>
</dbReference>
<dbReference type="NCBIfam" id="TIGR03993">
    <property type="entry name" value="hydrog_HybE"/>
    <property type="match status" value="1"/>
</dbReference>
<accession>Q0A724</accession>
<dbReference type="HOGENOM" id="CLU_091699_1_0_6"/>
<dbReference type="InterPro" id="IPR023994">
    <property type="entry name" value="NiFe-hyd_HybE"/>
</dbReference>
<evidence type="ECO:0000313" key="3">
    <source>
        <dbReference type="Proteomes" id="UP000001962"/>
    </source>
</evidence>
<dbReference type="Gene3D" id="3.30.1460.40">
    <property type="entry name" value="[NiFe]-hydrogenase assembly chaperone, HybE"/>
    <property type="match status" value="1"/>
</dbReference>
<reference evidence="3" key="1">
    <citation type="submission" date="2006-08" db="EMBL/GenBank/DDBJ databases">
        <title>Complete sequence of Alkalilimnicola ehrilichei MLHE-1.</title>
        <authorList>
            <person name="Copeland A."/>
            <person name="Lucas S."/>
            <person name="Lapidus A."/>
            <person name="Barry K."/>
            <person name="Detter J.C."/>
            <person name="Glavina del Rio T."/>
            <person name="Hammon N."/>
            <person name="Israni S."/>
            <person name="Dalin E."/>
            <person name="Tice H."/>
            <person name="Pitluck S."/>
            <person name="Sims D."/>
            <person name="Brettin T."/>
            <person name="Bruce D."/>
            <person name="Han C."/>
            <person name="Tapia R."/>
            <person name="Gilna P."/>
            <person name="Schmutz J."/>
            <person name="Larimer F."/>
            <person name="Land M."/>
            <person name="Hauser L."/>
            <person name="Kyrpides N."/>
            <person name="Mikhailova N."/>
            <person name="Oremland R.S."/>
            <person name="Hoeft S.E."/>
            <person name="Switzer-Blum J."/>
            <person name="Kulp T."/>
            <person name="King G."/>
            <person name="Tabita R."/>
            <person name="Witte B."/>
            <person name="Santini J.M."/>
            <person name="Basu P."/>
            <person name="Hollibaugh J.T."/>
            <person name="Xie G."/>
            <person name="Stolz J.F."/>
            <person name="Richardson P."/>
        </authorList>
    </citation>
    <scope>NUCLEOTIDE SEQUENCE [LARGE SCALE GENOMIC DNA]</scope>
    <source>
        <strain evidence="3">ATCC BAA-1101 / DSM 17681 / MLHE-1</strain>
    </source>
</reference>